<dbReference type="OrthoDB" id="4608673at2"/>
<reference evidence="3 4" key="1">
    <citation type="submission" date="2018-06" db="EMBL/GenBank/DDBJ databases">
        <title>Phytoactinopolyspora halophila sp. nov., a novel halophilic actinomycete isolated from a saline soil in China.</title>
        <authorList>
            <person name="Tang S.-K."/>
        </authorList>
    </citation>
    <scope>NUCLEOTIDE SEQUENCE [LARGE SCALE GENOMIC DNA]</scope>
    <source>
        <strain evidence="3 4">YIM 96934</strain>
    </source>
</reference>
<comment type="similarity">
    <text evidence="1">Belongs to the enoyl-CoA hydratase/isomerase family.</text>
</comment>
<dbReference type="Pfam" id="PF00378">
    <property type="entry name" value="ECH_1"/>
    <property type="match status" value="1"/>
</dbReference>
<sequence length="271" mass="28327">MNRPGVDRPVDRIGSGQPVDIQQAGPVTTCTLNRPETGNKLDATMLDALAGGITRARDADARVLVLRAAGPDFCLGRQGPQLDAPPTPAVLNAEFARVQGVNELVEDFPGITVSAVHGRVFGAGASLAGRCDLVLAAASARLAFPEVPNGIAPTVVASYFVHRIGRTALLDLLLTGREVDASEAQRLGLVSRVVDDVGVDQTVAILAGDLARYDPDVVRAITSFIDVAATVSPRTAVRLGVAELVNQMVDKSSSQERPAASPFEQTRGGHP</sequence>
<feature type="region of interest" description="Disordered" evidence="2">
    <location>
        <begin position="250"/>
        <end position="271"/>
    </location>
</feature>
<dbReference type="EMBL" id="QMIG01000006">
    <property type="protein sequence ID" value="RAW15449.1"/>
    <property type="molecule type" value="Genomic_DNA"/>
</dbReference>
<feature type="region of interest" description="Disordered" evidence="2">
    <location>
        <begin position="1"/>
        <end position="21"/>
    </location>
</feature>
<dbReference type="InterPro" id="IPR029045">
    <property type="entry name" value="ClpP/crotonase-like_dom_sf"/>
</dbReference>
<proteinExistence type="inferred from homology"/>
<organism evidence="3 4">
    <name type="scientific">Phytoactinopolyspora halophila</name>
    <dbReference type="NCBI Taxonomy" id="1981511"/>
    <lineage>
        <taxon>Bacteria</taxon>
        <taxon>Bacillati</taxon>
        <taxon>Actinomycetota</taxon>
        <taxon>Actinomycetes</taxon>
        <taxon>Jiangellales</taxon>
        <taxon>Jiangellaceae</taxon>
        <taxon>Phytoactinopolyspora</taxon>
    </lineage>
</organism>
<dbReference type="SUPFAM" id="SSF52096">
    <property type="entry name" value="ClpP/crotonase"/>
    <property type="match status" value="1"/>
</dbReference>
<keyword evidence="4" id="KW-1185">Reference proteome</keyword>
<accession>A0A329QV24</accession>
<dbReference type="AlphaFoldDB" id="A0A329QV24"/>
<evidence type="ECO:0000313" key="3">
    <source>
        <dbReference type="EMBL" id="RAW15449.1"/>
    </source>
</evidence>
<gene>
    <name evidence="3" type="ORF">DPM12_09390</name>
</gene>
<dbReference type="InterPro" id="IPR001753">
    <property type="entry name" value="Enoyl-CoA_hydra/iso"/>
</dbReference>
<dbReference type="CDD" id="cd06558">
    <property type="entry name" value="crotonase-like"/>
    <property type="match status" value="1"/>
</dbReference>
<evidence type="ECO:0000256" key="2">
    <source>
        <dbReference type="SAM" id="MobiDB-lite"/>
    </source>
</evidence>
<dbReference type="Gene3D" id="3.90.226.10">
    <property type="entry name" value="2-enoyl-CoA Hydratase, Chain A, domain 1"/>
    <property type="match status" value="1"/>
</dbReference>
<dbReference type="RefSeq" id="WP_112258052.1">
    <property type="nucleotide sequence ID" value="NZ_QMIG01000006.1"/>
</dbReference>
<name>A0A329QV24_9ACTN</name>
<evidence type="ECO:0008006" key="5">
    <source>
        <dbReference type="Google" id="ProtNLM"/>
    </source>
</evidence>
<dbReference type="PANTHER" id="PTHR42964">
    <property type="entry name" value="ENOYL-COA HYDRATASE"/>
    <property type="match status" value="1"/>
</dbReference>
<dbReference type="GO" id="GO:0003824">
    <property type="term" value="F:catalytic activity"/>
    <property type="evidence" value="ECO:0007669"/>
    <property type="project" value="UniProtKB-ARBA"/>
</dbReference>
<evidence type="ECO:0000256" key="1">
    <source>
        <dbReference type="ARBA" id="ARBA00005254"/>
    </source>
</evidence>
<dbReference type="PANTHER" id="PTHR42964:SF1">
    <property type="entry name" value="POLYKETIDE BIOSYNTHESIS ENOYL-COA HYDRATASE PKSH-RELATED"/>
    <property type="match status" value="1"/>
</dbReference>
<evidence type="ECO:0000313" key="4">
    <source>
        <dbReference type="Proteomes" id="UP000250462"/>
    </source>
</evidence>
<dbReference type="Proteomes" id="UP000250462">
    <property type="component" value="Unassembled WGS sequence"/>
</dbReference>
<dbReference type="InterPro" id="IPR051683">
    <property type="entry name" value="Enoyl-CoA_Hydratase/Isomerase"/>
</dbReference>
<feature type="compositionally biased region" description="Basic and acidic residues" evidence="2">
    <location>
        <begin position="1"/>
        <end position="11"/>
    </location>
</feature>
<comment type="caution">
    <text evidence="3">The sequence shown here is derived from an EMBL/GenBank/DDBJ whole genome shotgun (WGS) entry which is preliminary data.</text>
</comment>
<protein>
    <recommendedName>
        <fullName evidence="5">Enoyl-CoA hydratase/isomerase family protein</fullName>
    </recommendedName>
</protein>